<evidence type="ECO:0000313" key="3">
    <source>
        <dbReference type="Proteomes" id="UP000605846"/>
    </source>
</evidence>
<feature type="domain" description="GLTSCR protein conserved" evidence="1">
    <location>
        <begin position="240"/>
        <end position="340"/>
    </location>
</feature>
<dbReference type="Proteomes" id="UP000605846">
    <property type="component" value="Unassembled WGS sequence"/>
</dbReference>
<organism evidence="2 3">
    <name type="scientific">Apophysomyces ossiformis</name>
    <dbReference type="NCBI Taxonomy" id="679940"/>
    <lineage>
        <taxon>Eukaryota</taxon>
        <taxon>Fungi</taxon>
        <taxon>Fungi incertae sedis</taxon>
        <taxon>Mucoromycota</taxon>
        <taxon>Mucoromycotina</taxon>
        <taxon>Mucoromycetes</taxon>
        <taxon>Mucorales</taxon>
        <taxon>Mucorineae</taxon>
        <taxon>Mucoraceae</taxon>
        <taxon>Apophysomyces</taxon>
    </lineage>
</organism>
<accession>A0A8H7BXV8</accession>
<proteinExistence type="predicted"/>
<protein>
    <recommendedName>
        <fullName evidence="1">GLTSCR protein conserved domain-containing protein</fullName>
    </recommendedName>
</protein>
<keyword evidence="3" id="KW-1185">Reference proteome</keyword>
<evidence type="ECO:0000313" key="2">
    <source>
        <dbReference type="EMBL" id="KAF7729773.1"/>
    </source>
</evidence>
<dbReference type="Pfam" id="PF15249">
    <property type="entry name" value="GLTSCR1"/>
    <property type="match status" value="1"/>
</dbReference>
<dbReference type="InterPro" id="IPR015671">
    <property type="entry name" value="GSCR1_dom"/>
</dbReference>
<dbReference type="AlphaFoldDB" id="A0A8H7BXV8"/>
<dbReference type="EMBL" id="JABAYA010000022">
    <property type="protein sequence ID" value="KAF7729773.1"/>
    <property type="molecule type" value="Genomic_DNA"/>
</dbReference>
<sequence>MPSTTDSITGAPDEEIITQLTLAGLKVLMVRKRDQIIYKLPDNMSVSSIGEEQRKLLLSEIQALHAATMAAAAKANTTNKIGSEAKTIAPKQNGFAAPLPSASTAEADALKETARKLREELEQQQLKSQHDGNYVLQSMPEIKTTRKYVKTGKYSKKRLQQQQVQQQSLSQQQLLALQQSLQAASTLSVPSSPAQPNPLKPLAFPASQLPSLPILTKRLPEEEAHQLEVKRRFIESLDADKQAVTRPNYFTPFQSTQDAINRLLPYHIYQYPKGDLDANKIPLDRQDNAMLDLFKCQTEMFAKHAAVSKALSKNANSTSLQISLEKQLLAEQRQRLTEEQTRVAAEQAAQHQEMLRLQAEQARQAADAQGAPVSSQPMQATSYANGLAQANAILQNPQFASQYSQLSPDLQQQLLRNREQLKALIEQHSKDNNTFAR</sequence>
<evidence type="ECO:0000259" key="1">
    <source>
        <dbReference type="Pfam" id="PF15249"/>
    </source>
</evidence>
<dbReference type="OrthoDB" id="2556847at2759"/>
<name>A0A8H7BXV8_9FUNG</name>
<gene>
    <name evidence="2" type="ORF">EC973_003851</name>
</gene>
<comment type="caution">
    <text evidence="2">The sequence shown here is derived from an EMBL/GenBank/DDBJ whole genome shotgun (WGS) entry which is preliminary data.</text>
</comment>
<reference evidence="2" key="1">
    <citation type="submission" date="2020-01" db="EMBL/GenBank/DDBJ databases">
        <title>Genome Sequencing of Three Apophysomyces-Like Fungal Strains Confirms a Novel Fungal Genus in the Mucoromycota with divergent Burkholderia-like Endosymbiotic Bacteria.</title>
        <authorList>
            <person name="Stajich J.E."/>
            <person name="Macias A.M."/>
            <person name="Carter-House D."/>
            <person name="Lovett B."/>
            <person name="Kasson L.R."/>
            <person name="Berry K."/>
            <person name="Grigoriev I."/>
            <person name="Chang Y."/>
            <person name="Spatafora J."/>
            <person name="Kasson M.T."/>
        </authorList>
    </citation>
    <scope>NUCLEOTIDE SEQUENCE</scope>
    <source>
        <strain evidence="2">NRRL A-21654</strain>
    </source>
</reference>